<proteinExistence type="inferred from homology"/>
<evidence type="ECO:0000256" key="1">
    <source>
        <dbReference type="ARBA" id="ARBA00005336"/>
    </source>
</evidence>
<dbReference type="Gene3D" id="3.20.20.300">
    <property type="entry name" value="Glycoside hydrolase, family 3, N-terminal domain"/>
    <property type="match status" value="1"/>
</dbReference>
<organism evidence="5 6">
    <name type="scientific">Actinomadura adrarensis</name>
    <dbReference type="NCBI Taxonomy" id="1819600"/>
    <lineage>
        <taxon>Bacteria</taxon>
        <taxon>Bacillati</taxon>
        <taxon>Actinomycetota</taxon>
        <taxon>Actinomycetes</taxon>
        <taxon>Streptosporangiales</taxon>
        <taxon>Thermomonosporaceae</taxon>
        <taxon>Actinomadura</taxon>
    </lineage>
</organism>
<comment type="similarity">
    <text evidence="1">Belongs to the glycosyl hydrolase 3 family.</text>
</comment>
<name>A0ABW3CND2_9ACTN</name>
<protein>
    <submittedName>
        <fullName evidence="5">Glycoside hydrolase family 3 protein</fullName>
        <ecNumber evidence="5">3.2.1.-</ecNumber>
    </submittedName>
</protein>
<dbReference type="PRINTS" id="PR00133">
    <property type="entry name" value="GLHYDRLASE3"/>
</dbReference>
<feature type="signal peptide" evidence="3">
    <location>
        <begin position="1"/>
        <end position="26"/>
    </location>
</feature>
<dbReference type="Pfam" id="PF00933">
    <property type="entry name" value="Glyco_hydro_3"/>
    <property type="match status" value="1"/>
</dbReference>
<evidence type="ECO:0000256" key="3">
    <source>
        <dbReference type="SAM" id="SignalP"/>
    </source>
</evidence>
<dbReference type="InterPro" id="IPR001764">
    <property type="entry name" value="Glyco_hydro_3_N"/>
</dbReference>
<sequence length="360" mass="38888">MISLISLLTATVLAVTLAIAPSAAVARETHPFQNPRLPVDVRVEDLLKRLTLDEKVSLLHQYQPAIPRLGIKRFKTGTEALHGMAWSTDINSNPPGAVRTATATVFPQSVGLGATWNPALMRQVGSVVGTEARGFNKENSDLWGLQLWAPVVNLLRDPRWGRNEEGYSEDALLTGTLATAYGKGITGDDPRHLKAAPVLKHYLANNNEIRRDTANSSLRPRVKKEYDEVPFKMPISNDAATGVMTAYNLINGRPATAHGDMRDVVRSWTDKTLFNVSDAGGPNNLIGSQGYYATRAEGDAATLKAGVDSFTVDDANSGPTIAAVKEALSRGLLAESDVDTAVRHILSIRVRLGEFDRDGG</sequence>
<keyword evidence="6" id="KW-1185">Reference proteome</keyword>
<dbReference type="PANTHER" id="PTHR42721:SF3">
    <property type="entry name" value="BETA-D-XYLOSIDASE 5-RELATED"/>
    <property type="match status" value="1"/>
</dbReference>
<dbReference type="Proteomes" id="UP001597083">
    <property type="component" value="Unassembled WGS sequence"/>
</dbReference>
<keyword evidence="5" id="KW-0326">Glycosidase</keyword>
<evidence type="ECO:0000313" key="6">
    <source>
        <dbReference type="Proteomes" id="UP001597083"/>
    </source>
</evidence>
<feature type="chain" id="PRO_5045379009" evidence="3">
    <location>
        <begin position="27"/>
        <end position="360"/>
    </location>
</feature>
<dbReference type="PANTHER" id="PTHR42721">
    <property type="entry name" value="SUGAR HYDROLASE-RELATED"/>
    <property type="match status" value="1"/>
</dbReference>
<gene>
    <name evidence="5" type="ORF">ACFQ07_23515</name>
</gene>
<reference evidence="6" key="1">
    <citation type="journal article" date="2019" name="Int. J. Syst. Evol. Microbiol.">
        <title>The Global Catalogue of Microorganisms (GCM) 10K type strain sequencing project: providing services to taxonomists for standard genome sequencing and annotation.</title>
        <authorList>
            <consortium name="The Broad Institute Genomics Platform"/>
            <consortium name="The Broad Institute Genome Sequencing Center for Infectious Disease"/>
            <person name="Wu L."/>
            <person name="Ma J."/>
        </authorList>
    </citation>
    <scope>NUCLEOTIDE SEQUENCE [LARGE SCALE GENOMIC DNA]</scope>
    <source>
        <strain evidence="6">JCM 31696</strain>
    </source>
</reference>
<dbReference type="InterPro" id="IPR036962">
    <property type="entry name" value="Glyco_hydro_3_N_sf"/>
</dbReference>
<feature type="non-terminal residue" evidence="5">
    <location>
        <position position="360"/>
    </location>
</feature>
<dbReference type="InterPro" id="IPR044993">
    <property type="entry name" value="BXL"/>
</dbReference>
<keyword evidence="2 5" id="KW-0378">Hydrolase</keyword>
<evidence type="ECO:0000256" key="2">
    <source>
        <dbReference type="ARBA" id="ARBA00022801"/>
    </source>
</evidence>
<keyword evidence="3" id="KW-0732">Signal</keyword>
<comment type="caution">
    <text evidence="5">The sequence shown here is derived from an EMBL/GenBank/DDBJ whole genome shotgun (WGS) entry which is preliminary data.</text>
</comment>
<accession>A0ABW3CND2</accession>
<dbReference type="EC" id="3.2.1.-" evidence="5"/>
<feature type="domain" description="Glycoside hydrolase family 3 N-terminal" evidence="4">
    <location>
        <begin position="96"/>
        <end position="347"/>
    </location>
</feature>
<dbReference type="SUPFAM" id="SSF51445">
    <property type="entry name" value="(Trans)glycosidases"/>
    <property type="match status" value="1"/>
</dbReference>
<dbReference type="EMBL" id="JBHTIR010003450">
    <property type="protein sequence ID" value="MFD0855228.1"/>
    <property type="molecule type" value="Genomic_DNA"/>
</dbReference>
<evidence type="ECO:0000313" key="5">
    <source>
        <dbReference type="EMBL" id="MFD0855228.1"/>
    </source>
</evidence>
<evidence type="ECO:0000259" key="4">
    <source>
        <dbReference type="Pfam" id="PF00933"/>
    </source>
</evidence>
<dbReference type="InterPro" id="IPR017853">
    <property type="entry name" value="GH"/>
</dbReference>
<dbReference type="GO" id="GO:0016798">
    <property type="term" value="F:hydrolase activity, acting on glycosyl bonds"/>
    <property type="evidence" value="ECO:0007669"/>
    <property type="project" value="UniProtKB-KW"/>
</dbReference>